<dbReference type="EMBL" id="VUJU01015969">
    <property type="protein sequence ID" value="KAF0691424.1"/>
    <property type="molecule type" value="Genomic_DNA"/>
</dbReference>
<protein>
    <submittedName>
        <fullName evidence="1">Uncharacterized protein</fullName>
    </submittedName>
</protein>
<comment type="caution">
    <text evidence="1">The sequence shown here is derived from an EMBL/GenBank/DDBJ whole genome shotgun (WGS) entry which is preliminary data.</text>
</comment>
<proteinExistence type="predicted"/>
<feature type="non-terminal residue" evidence="1">
    <location>
        <position position="1"/>
    </location>
</feature>
<organism evidence="1 2">
    <name type="scientific">Aphis craccivora</name>
    <name type="common">Cowpea aphid</name>
    <dbReference type="NCBI Taxonomy" id="307492"/>
    <lineage>
        <taxon>Eukaryota</taxon>
        <taxon>Metazoa</taxon>
        <taxon>Ecdysozoa</taxon>
        <taxon>Arthropoda</taxon>
        <taxon>Hexapoda</taxon>
        <taxon>Insecta</taxon>
        <taxon>Pterygota</taxon>
        <taxon>Neoptera</taxon>
        <taxon>Paraneoptera</taxon>
        <taxon>Hemiptera</taxon>
        <taxon>Sternorrhyncha</taxon>
        <taxon>Aphidomorpha</taxon>
        <taxon>Aphidoidea</taxon>
        <taxon>Aphididae</taxon>
        <taxon>Aphidini</taxon>
        <taxon>Aphis</taxon>
        <taxon>Aphis</taxon>
    </lineage>
</organism>
<accession>A0A6G0VMG5</accession>
<keyword evidence="2" id="KW-1185">Reference proteome</keyword>
<gene>
    <name evidence="1" type="ORF">FWK35_00038812</name>
</gene>
<sequence length="38" mass="4717">EHRELNLNWEEELFFIERNSKPFCLICQFQLSQFKVSN</sequence>
<dbReference type="AlphaFoldDB" id="A0A6G0VMG5"/>
<reference evidence="1 2" key="1">
    <citation type="submission" date="2019-08" db="EMBL/GenBank/DDBJ databases">
        <title>Whole genome of Aphis craccivora.</title>
        <authorList>
            <person name="Voronova N.V."/>
            <person name="Shulinski R.S."/>
            <person name="Bandarenka Y.V."/>
            <person name="Zhorov D.G."/>
            <person name="Warner D."/>
        </authorList>
    </citation>
    <scope>NUCLEOTIDE SEQUENCE [LARGE SCALE GENOMIC DNA]</scope>
    <source>
        <strain evidence="1">180601</strain>
        <tissue evidence="1">Whole Body</tissue>
    </source>
</reference>
<dbReference type="Proteomes" id="UP000478052">
    <property type="component" value="Unassembled WGS sequence"/>
</dbReference>
<evidence type="ECO:0000313" key="2">
    <source>
        <dbReference type="Proteomes" id="UP000478052"/>
    </source>
</evidence>
<evidence type="ECO:0000313" key="1">
    <source>
        <dbReference type="EMBL" id="KAF0691424.1"/>
    </source>
</evidence>
<name>A0A6G0VMG5_APHCR</name>